<reference evidence="3 4" key="1">
    <citation type="submission" date="2023-12" db="EMBL/GenBank/DDBJ databases">
        <title>Novel species of the genus Arcicella isolated from rivers.</title>
        <authorList>
            <person name="Lu H."/>
        </authorList>
    </citation>
    <scope>NUCLEOTIDE SEQUENCE [LARGE SCALE GENOMIC DNA]</scope>
    <source>
        <strain evidence="3 4">LMG 21963</strain>
    </source>
</reference>
<evidence type="ECO:0000256" key="2">
    <source>
        <dbReference type="SAM" id="SignalP"/>
    </source>
</evidence>
<gene>
    <name evidence="3" type="ORF">VB264_00650</name>
</gene>
<sequence>MKTNFLLIFFFLPLTFVCAQKPPESKQPFRCLTLQMTGKIRNIHFHEGSDIILKTFGNRKKQHLTIVQLSDSSFFYFPDENQHSIFDLQEIKFREIKKIYSQGEKQLFALNGVGALGGAGVFLFSFDVLNQLKNPPIVINPTLVAISTGFIGLSFIINKLQHPIYKISKRRYLRLYHINNPKLHD</sequence>
<feature type="signal peptide" evidence="2">
    <location>
        <begin position="1"/>
        <end position="19"/>
    </location>
</feature>
<keyword evidence="4" id="KW-1185">Reference proteome</keyword>
<feature type="transmembrane region" description="Helical" evidence="1">
    <location>
        <begin position="138"/>
        <end position="157"/>
    </location>
</feature>
<organism evidence="3 4">
    <name type="scientific">Arcicella aquatica</name>
    <dbReference type="NCBI Taxonomy" id="217141"/>
    <lineage>
        <taxon>Bacteria</taxon>
        <taxon>Pseudomonadati</taxon>
        <taxon>Bacteroidota</taxon>
        <taxon>Cytophagia</taxon>
        <taxon>Cytophagales</taxon>
        <taxon>Flectobacillaceae</taxon>
        <taxon>Arcicella</taxon>
    </lineage>
</organism>
<proteinExistence type="predicted"/>
<feature type="transmembrane region" description="Helical" evidence="1">
    <location>
        <begin position="107"/>
        <end position="126"/>
    </location>
</feature>
<dbReference type="Proteomes" id="UP001304671">
    <property type="component" value="Unassembled WGS sequence"/>
</dbReference>
<protein>
    <submittedName>
        <fullName evidence="3">Uncharacterized protein</fullName>
    </submittedName>
</protein>
<dbReference type="EMBL" id="JAYFUL010000001">
    <property type="protein sequence ID" value="MEA5256272.1"/>
    <property type="molecule type" value="Genomic_DNA"/>
</dbReference>
<evidence type="ECO:0000256" key="1">
    <source>
        <dbReference type="SAM" id="Phobius"/>
    </source>
</evidence>
<accession>A0ABU5QGU5</accession>
<evidence type="ECO:0000313" key="3">
    <source>
        <dbReference type="EMBL" id="MEA5256272.1"/>
    </source>
</evidence>
<evidence type="ECO:0000313" key="4">
    <source>
        <dbReference type="Proteomes" id="UP001304671"/>
    </source>
</evidence>
<feature type="chain" id="PRO_5046079950" evidence="2">
    <location>
        <begin position="20"/>
        <end position="185"/>
    </location>
</feature>
<keyword evidence="2" id="KW-0732">Signal</keyword>
<keyword evidence="1" id="KW-1133">Transmembrane helix</keyword>
<keyword evidence="1" id="KW-0472">Membrane</keyword>
<keyword evidence="1" id="KW-0812">Transmembrane</keyword>
<name>A0ABU5QGU5_9BACT</name>
<comment type="caution">
    <text evidence="3">The sequence shown here is derived from an EMBL/GenBank/DDBJ whole genome shotgun (WGS) entry which is preliminary data.</text>
</comment>
<dbReference type="RefSeq" id="WP_323246084.1">
    <property type="nucleotide sequence ID" value="NZ_JAYFUL010000001.1"/>
</dbReference>